<proteinExistence type="inferred from homology"/>
<keyword evidence="3 6" id="KW-1133">Transmembrane helix</keyword>
<comment type="caution">
    <text evidence="8">The sequence shown here is derived from an EMBL/GenBank/DDBJ whole genome shotgun (WGS) entry which is preliminary data.</text>
</comment>
<evidence type="ECO:0000256" key="2">
    <source>
        <dbReference type="ARBA" id="ARBA00022692"/>
    </source>
</evidence>
<dbReference type="CDD" id="cd06257">
    <property type="entry name" value="DnaJ"/>
    <property type="match status" value="1"/>
</dbReference>
<evidence type="ECO:0000256" key="6">
    <source>
        <dbReference type="SAM" id="Phobius"/>
    </source>
</evidence>
<gene>
    <name evidence="8" type="ORF">QNA08_03060</name>
</gene>
<dbReference type="Pfam" id="PF00226">
    <property type="entry name" value="DnaJ"/>
    <property type="match status" value="1"/>
</dbReference>
<name>A0ABT7ACY6_9HYPH</name>
<evidence type="ECO:0000313" key="8">
    <source>
        <dbReference type="EMBL" id="MDJ1157219.1"/>
    </source>
</evidence>
<evidence type="ECO:0000313" key="9">
    <source>
        <dbReference type="Proteomes" id="UP001321492"/>
    </source>
</evidence>
<keyword evidence="2 6" id="KW-0812">Transmembrane</keyword>
<evidence type="ECO:0000256" key="5">
    <source>
        <dbReference type="ARBA" id="ARBA00038105"/>
    </source>
</evidence>
<dbReference type="EMBL" id="JASJEV010000001">
    <property type="protein sequence ID" value="MDJ1157219.1"/>
    <property type="molecule type" value="Genomic_DNA"/>
</dbReference>
<dbReference type="PANTHER" id="PTHR12763">
    <property type="match status" value="1"/>
</dbReference>
<evidence type="ECO:0000256" key="1">
    <source>
        <dbReference type="ARBA" id="ARBA00004167"/>
    </source>
</evidence>
<evidence type="ECO:0000256" key="3">
    <source>
        <dbReference type="ARBA" id="ARBA00022989"/>
    </source>
</evidence>
<dbReference type="PROSITE" id="PS50076">
    <property type="entry name" value="DNAJ_2"/>
    <property type="match status" value="1"/>
</dbReference>
<dbReference type="RefSeq" id="WP_283739185.1">
    <property type="nucleotide sequence ID" value="NZ_JASJEV010000001.1"/>
</dbReference>
<keyword evidence="9" id="KW-1185">Reference proteome</keyword>
<evidence type="ECO:0000256" key="4">
    <source>
        <dbReference type="ARBA" id="ARBA00023136"/>
    </source>
</evidence>
<dbReference type="InterPro" id="IPR036869">
    <property type="entry name" value="J_dom_sf"/>
</dbReference>
<evidence type="ECO:0000259" key="7">
    <source>
        <dbReference type="PROSITE" id="PS50076"/>
    </source>
</evidence>
<organism evidence="8 9">
    <name type="scientific">Chelatococcus albus</name>
    <dbReference type="NCBI Taxonomy" id="3047466"/>
    <lineage>
        <taxon>Bacteria</taxon>
        <taxon>Pseudomonadati</taxon>
        <taxon>Pseudomonadota</taxon>
        <taxon>Alphaproteobacteria</taxon>
        <taxon>Hyphomicrobiales</taxon>
        <taxon>Chelatococcaceae</taxon>
        <taxon>Chelatococcus</taxon>
    </lineage>
</organism>
<dbReference type="SMART" id="SM00271">
    <property type="entry name" value="DnaJ"/>
    <property type="match status" value="1"/>
</dbReference>
<comment type="similarity">
    <text evidence="5">Belongs to the TIM14 family.</text>
</comment>
<reference evidence="8 9" key="1">
    <citation type="submission" date="2023-05" db="EMBL/GenBank/DDBJ databases">
        <title>Chelatococcus sp. nov., a moderately thermophilic bacterium isolated from hot spring microbial mat.</title>
        <authorList>
            <person name="Hu C.-J."/>
            <person name="Li W.-J."/>
        </authorList>
    </citation>
    <scope>NUCLEOTIDE SEQUENCE [LARGE SCALE GENOMIC DNA]</scope>
    <source>
        <strain evidence="8 9">SYSU G07232</strain>
    </source>
</reference>
<accession>A0ABT7ACY6</accession>
<dbReference type="SUPFAM" id="SSF46565">
    <property type="entry name" value="Chaperone J-domain"/>
    <property type="match status" value="1"/>
</dbReference>
<protein>
    <submittedName>
        <fullName evidence="8">DnaJ domain-containing protein</fullName>
    </submittedName>
</protein>
<dbReference type="Proteomes" id="UP001321492">
    <property type="component" value="Unassembled WGS sequence"/>
</dbReference>
<feature type="transmembrane region" description="Helical" evidence="6">
    <location>
        <begin position="32"/>
        <end position="50"/>
    </location>
</feature>
<keyword evidence="4 6" id="KW-0472">Membrane</keyword>
<dbReference type="InterPro" id="IPR001623">
    <property type="entry name" value="DnaJ_domain"/>
</dbReference>
<dbReference type="PANTHER" id="PTHR12763:SF28">
    <property type="entry name" value="GEO10507P1-RELATED"/>
    <property type="match status" value="1"/>
</dbReference>
<dbReference type="Gene3D" id="1.10.287.110">
    <property type="entry name" value="DnaJ domain"/>
    <property type="match status" value="1"/>
</dbReference>
<sequence>MITLLYGVLAVAILWWLSRVYAQADPKKLALALRKAGGIAGLALATFLLVRGRWDVALPVAGFGWWLLTGNGFGLPNFGGGARTRKARGAASRVRSATIEMELDHDSGTMRGRVIAGPHAGVALDDLGIETLATLYRDCARMDPDGARLLEAYLDRRFPRWREDADAYVHAGAGREAQSGAMSEKEAYEILGLSPGAGEDEIRRAHRALMKKLHPDQGGSTYLATRVNQAKETLLHRHR</sequence>
<dbReference type="PRINTS" id="PR00625">
    <property type="entry name" value="JDOMAIN"/>
</dbReference>
<feature type="domain" description="J" evidence="7">
    <location>
        <begin position="186"/>
        <end position="239"/>
    </location>
</feature>
<comment type="subcellular location">
    <subcellularLocation>
        <location evidence="1">Membrane</location>
        <topology evidence="1">Single-pass membrane protein</topology>
    </subcellularLocation>
</comment>